<gene>
    <name evidence="3" type="ORF">CHU32_03170</name>
    <name evidence="2" type="ORF">CHU33_13280</name>
</gene>
<evidence type="ECO:0000259" key="1">
    <source>
        <dbReference type="PROSITE" id="PS50995"/>
    </source>
</evidence>
<feature type="domain" description="HTH marR-type" evidence="1">
    <location>
        <begin position="14"/>
        <end position="146"/>
    </location>
</feature>
<dbReference type="EMBL" id="PQGD01000002">
    <property type="protein sequence ID" value="POP50440.1"/>
    <property type="molecule type" value="Genomic_DNA"/>
</dbReference>
<organism evidence="3 5">
    <name type="scientific">Superficieibacter electus</name>
    <dbReference type="NCBI Taxonomy" id="2022662"/>
    <lineage>
        <taxon>Bacteria</taxon>
        <taxon>Pseudomonadati</taxon>
        <taxon>Pseudomonadota</taxon>
        <taxon>Gammaproteobacteria</taxon>
        <taxon>Enterobacterales</taxon>
        <taxon>Enterobacteriaceae</taxon>
        <taxon>Superficieibacter</taxon>
    </lineage>
</organism>
<comment type="caution">
    <text evidence="3">The sequence shown here is derived from an EMBL/GenBank/DDBJ whole genome shotgun (WGS) entry which is preliminary data.</text>
</comment>
<dbReference type="PANTHER" id="PTHR33164">
    <property type="entry name" value="TRANSCRIPTIONAL REGULATOR, MARR FAMILY"/>
    <property type="match status" value="1"/>
</dbReference>
<dbReference type="InterPro" id="IPR036388">
    <property type="entry name" value="WH-like_DNA-bd_sf"/>
</dbReference>
<evidence type="ECO:0000313" key="4">
    <source>
        <dbReference type="Proteomes" id="UP000237073"/>
    </source>
</evidence>
<dbReference type="GO" id="GO:0003700">
    <property type="term" value="F:DNA-binding transcription factor activity"/>
    <property type="evidence" value="ECO:0007669"/>
    <property type="project" value="InterPro"/>
</dbReference>
<evidence type="ECO:0000313" key="3">
    <source>
        <dbReference type="EMBL" id="POP50440.1"/>
    </source>
</evidence>
<dbReference type="EMBL" id="PQGE01000010">
    <property type="protein sequence ID" value="POP44422.1"/>
    <property type="molecule type" value="Genomic_DNA"/>
</dbReference>
<dbReference type="Proteomes" id="UP000237073">
    <property type="component" value="Unassembled WGS sequence"/>
</dbReference>
<accession>A0A2P5GV60</accession>
<dbReference type="AlphaFoldDB" id="A0A2P5GV60"/>
<protein>
    <submittedName>
        <fullName evidence="3">MarR family transcriptional regulator</fullName>
    </submittedName>
</protein>
<evidence type="ECO:0000313" key="2">
    <source>
        <dbReference type="EMBL" id="POP44422.1"/>
    </source>
</evidence>
<dbReference type="PROSITE" id="PS50995">
    <property type="entry name" value="HTH_MARR_2"/>
    <property type="match status" value="1"/>
</dbReference>
<sequence>MQDAHKSYDITDFHGALLDIISVMNHPLRDEILLNEANVRLDQTLFPLLVTIGRYGPVGVVELAARLGRDYTTVSRQIKRLEGLALVNKQPAAHDRRVSEVTVAPQGDALLNNINQARQRLMNRIFRQWSPQDVDALFRLVRKYANCVKGEALSDPQAGQR</sequence>
<dbReference type="InterPro" id="IPR036390">
    <property type="entry name" value="WH_DNA-bd_sf"/>
</dbReference>
<dbReference type="PRINTS" id="PR00598">
    <property type="entry name" value="HTHMARR"/>
</dbReference>
<reference evidence="4 5" key="1">
    <citation type="submission" date="2018-01" db="EMBL/GenBank/DDBJ databases">
        <title>Superficieibacter electus gen. nov., sp. nov., an extended-spectrum beta-lactamase possessing member of the Enterobacteriaceae family, isolated from intensive care unit surfaces.</title>
        <authorList>
            <person name="Potter R.F."/>
            <person name="D'Souza A.W."/>
        </authorList>
    </citation>
    <scope>NUCLEOTIDE SEQUENCE [LARGE SCALE GENOMIC DNA]</scope>
    <source>
        <strain evidence="3 5">BP-1</strain>
        <strain evidence="2 4">BP-2</strain>
    </source>
</reference>
<dbReference type="InterPro" id="IPR000835">
    <property type="entry name" value="HTH_MarR-typ"/>
</dbReference>
<dbReference type="Pfam" id="PF01047">
    <property type="entry name" value="MarR"/>
    <property type="match status" value="1"/>
</dbReference>
<name>A0A2P5GV60_9ENTR</name>
<evidence type="ECO:0000313" key="5">
    <source>
        <dbReference type="Proteomes" id="UP000247005"/>
    </source>
</evidence>
<dbReference type="InterPro" id="IPR039422">
    <property type="entry name" value="MarR/SlyA-like"/>
</dbReference>
<dbReference type="Gene3D" id="1.10.10.10">
    <property type="entry name" value="Winged helix-like DNA-binding domain superfamily/Winged helix DNA-binding domain"/>
    <property type="match status" value="1"/>
</dbReference>
<dbReference type="SUPFAM" id="SSF46785">
    <property type="entry name" value="Winged helix' DNA-binding domain"/>
    <property type="match status" value="1"/>
</dbReference>
<proteinExistence type="predicted"/>
<dbReference type="PANTHER" id="PTHR33164:SF57">
    <property type="entry name" value="MARR-FAMILY TRANSCRIPTIONAL REGULATOR"/>
    <property type="match status" value="1"/>
</dbReference>
<dbReference type="Proteomes" id="UP000247005">
    <property type="component" value="Unassembled WGS sequence"/>
</dbReference>
<dbReference type="GO" id="GO:0006950">
    <property type="term" value="P:response to stress"/>
    <property type="evidence" value="ECO:0007669"/>
    <property type="project" value="TreeGrafter"/>
</dbReference>
<keyword evidence="4" id="KW-1185">Reference proteome</keyword>
<dbReference type="OrthoDB" id="5974674at2"/>
<dbReference type="SMART" id="SM00347">
    <property type="entry name" value="HTH_MARR"/>
    <property type="match status" value="1"/>
</dbReference>
<dbReference type="RefSeq" id="WP_103676558.1">
    <property type="nucleotide sequence ID" value="NZ_PQGD01000002.1"/>
</dbReference>